<dbReference type="Proteomes" id="UP001331515">
    <property type="component" value="Unassembled WGS sequence"/>
</dbReference>
<organism evidence="2 3">
    <name type="scientific">Champsocephalus gunnari</name>
    <name type="common">Mackerel icefish</name>
    <dbReference type="NCBI Taxonomy" id="52237"/>
    <lineage>
        <taxon>Eukaryota</taxon>
        <taxon>Metazoa</taxon>
        <taxon>Chordata</taxon>
        <taxon>Craniata</taxon>
        <taxon>Vertebrata</taxon>
        <taxon>Euteleostomi</taxon>
        <taxon>Actinopterygii</taxon>
        <taxon>Neopterygii</taxon>
        <taxon>Teleostei</taxon>
        <taxon>Neoteleostei</taxon>
        <taxon>Acanthomorphata</taxon>
        <taxon>Eupercaria</taxon>
        <taxon>Perciformes</taxon>
        <taxon>Notothenioidei</taxon>
        <taxon>Channichthyidae</taxon>
        <taxon>Champsocephalus</taxon>
    </lineage>
</organism>
<reference evidence="2 3" key="1">
    <citation type="journal article" date="2023" name="Mol. Biol. Evol.">
        <title>Genomics of Secondarily Temperate Adaptation in the Only Non-Antarctic Icefish.</title>
        <authorList>
            <person name="Rivera-Colon A.G."/>
            <person name="Rayamajhi N."/>
            <person name="Minhas B.F."/>
            <person name="Madrigal G."/>
            <person name="Bilyk K.T."/>
            <person name="Yoon V."/>
            <person name="Hune M."/>
            <person name="Gregory S."/>
            <person name="Cheng C.H.C."/>
            <person name="Catchen J.M."/>
        </authorList>
    </citation>
    <scope>NUCLEOTIDE SEQUENCE [LARGE SCALE GENOMIC DNA]</scope>
    <source>
        <tissue evidence="2">White muscle</tissue>
    </source>
</reference>
<gene>
    <name evidence="2" type="ORF">CgunFtcFv8_027553</name>
</gene>
<evidence type="ECO:0000256" key="1">
    <source>
        <dbReference type="SAM" id="MobiDB-lite"/>
    </source>
</evidence>
<feature type="region of interest" description="Disordered" evidence="1">
    <location>
        <begin position="1"/>
        <end position="79"/>
    </location>
</feature>
<feature type="compositionally biased region" description="Pro residues" evidence="1">
    <location>
        <begin position="48"/>
        <end position="71"/>
    </location>
</feature>
<name>A0AAN8HXG7_CHAGU</name>
<dbReference type="EMBL" id="JAURVH010001516">
    <property type="protein sequence ID" value="KAK5931402.1"/>
    <property type="molecule type" value="Genomic_DNA"/>
</dbReference>
<proteinExistence type="predicted"/>
<comment type="caution">
    <text evidence="2">The sequence shown here is derived from an EMBL/GenBank/DDBJ whole genome shotgun (WGS) entry which is preliminary data.</text>
</comment>
<accession>A0AAN8HXG7</accession>
<sequence>MELPPRMPPPPGAFLSQAWPDVSSSEGEEGGGTIQNGQPIKTPEAPKATPPPPQVIDDAPPVPQEGRPPPAHQAQTKAS</sequence>
<evidence type="ECO:0000313" key="2">
    <source>
        <dbReference type="EMBL" id="KAK5931402.1"/>
    </source>
</evidence>
<dbReference type="AlphaFoldDB" id="A0AAN8HXG7"/>
<protein>
    <submittedName>
        <fullName evidence="2">Uncharacterized protein</fullName>
    </submittedName>
</protein>
<feature type="compositionally biased region" description="Pro residues" evidence="1">
    <location>
        <begin position="1"/>
        <end position="12"/>
    </location>
</feature>
<keyword evidence="3" id="KW-1185">Reference proteome</keyword>
<evidence type="ECO:0000313" key="3">
    <source>
        <dbReference type="Proteomes" id="UP001331515"/>
    </source>
</evidence>